<evidence type="ECO:0000313" key="1">
    <source>
        <dbReference type="EMBL" id="KAK9528477.1"/>
    </source>
</evidence>
<comment type="caution">
    <text evidence="1">The sequence shown here is derived from an EMBL/GenBank/DDBJ whole genome shotgun (WGS) entry which is preliminary data.</text>
</comment>
<reference evidence="1 2" key="1">
    <citation type="journal article" date="2024" name="Genome Biol. Evol.">
        <title>Chromosome-level genome assembly of the viviparous eelpout Zoarces viviparus.</title>
        <authorList>
            <person name="Fuhrmann N."/>
            <person name="Brasseur M.V."/>
            <person name="Bakowski C.E."/>
            <person name="Podsiadlowski L."/>
            <person name="Prost S."/>
            <person name="Krehenwinkel H."/>
            <person name="Mayer C."/>
        </authorList>
    </citation>
    <scope>NUCLEOTIDE SEQUENCE [LARGE SCALE GENOMIC DNA]</scope>
    <source>
        <strain evidence="1">NO-MEL_2022_Ind0_liver</strain>
    </source>
</reference>
<dbReference type="AlphaFoldDB" id="A0AAW1F2E0"/>
<keyword evidence="2" id="KW-1185">Reference proteome</keyword>
<dbReference type="Proteomes" id="UP001488805">
    <property type="component" value="Unassembled WGS sequence"/>
</dbReference>
<gene>
    <name evidence="1" type="ORF">VZT92_012632</name>
</gene>
<organism evidence="1 2">
    <name type="scientific">Zoarces viviparus</name>
    <name type="common">Viviparous eelpout</name>
    <name type="synonym">Blennius viviparus</name>
    <dbReference type="NCBI Taxonomy" id="48416"/>
    <lineage>
        <taxon>Eukaryota</taxon>
        <taxon>Metazoa</taxon>
        <taxon>Chordata</taxon>
        <taxon>Craniata</taxon>
        <taxon>Vertebrata</taxon>
        <taxon>Euteleostomi</taxon>
        <taxon>Actinopterygii</taxon>
        <taxon>Neopterygii</taxon>
        <taxon>Teleostei</taxon>
        <taxon>Neoteleostei</taxon>
        <taxon>Acanthomorphata</taxon>
        <taxon>Eupercaria</taxon>
        <taxon>Perciformes</taxon>
        <taxon>Cottioidei</taxon>
        <taxon>Zoarcales</taxon>
        <taxon>Zoarcidae</taxon>
        <taxon>Zoarcinae</taxon>
        <taxon>Zoarces</taxon>
    </lineage>
</organism>
<protein>
    <submittedName>
        <fullName evidence="1">Uncharacterized protein</fullName>
    </submittedName>
</protein>
<sequence length="75" mass="8297">MCKSRSAALEQHTIAGGCVLTWIIDERGISPVTEEGFSFTSHMQREAFFVTQHLLSSHRCHQALPTCLPEVQPSG</sequence>
<dbReference type="EMBL" id="JBCEZU010000111">
    <property type="protein sequence ID" value="KAK9528477.1"/>
    <property type="molecule type" value="Genomic_DNA"/>
</dbReference>
<proteinExistence type="predicted"/>
<accession>A0AAW1F2E0</accession>
<evidence type="ECO:0000313" key="2">
    <source>
        <dbReference type="Proteomes" id="UP001488805"/>
    </source>
</evidence>
<name>A0AAW1F2E0_ZOAVI</name>